<sequence length="173" mass="18878">MIEVDVLGVRVEMPTNQPIVLLRERDGERYLPIWIGAAEATAIAYAQQGVVPPRPLTHDLLKDTLEALGHALVRVRIDELRDKVFYATLVVDGTEISARPSDGIALALRTASPILVHEDVFTAAGITMAPEEDDEVERFREFLDQVSPEDFEAPDGPGGLGGSEGERPPSPEQ</sequence>
<dbReference type="Gene3D" id="3.10.690.10">
    <property type="entry name" value="Bifunctional nuclease domain"/>
    <property type="match status" value="1"/>
</dbReference>
<evidence type="ECO:0000256" key="1">
    <source>
        <dbReference type="SAM" id="MobiDB-lite"/>
    </source>
</evidence>
<evidence type="ECO:0000313" key="7">
    <source>
        <dbReference type="Proteomes" id="UP000726105"/>
    </source>
</evidence>
<accession>A0A935IM88</accession>
<dbReference type="Proteomes" id="UP000886632">
    <property type="component" value="Unassembled WGS sequence"/>
</dbReference>
<evidence type="ECO:0000313" key="6">
    <source>
        <dbReference type="Proteomes" id="UP000718281"/>
    </source>
</evidence>
<dbReference type="InterPro" id="IPR036104">
    <property type="entry name" value="BFN_sf"/>
</dbReference>
<dbReference type="InterPro" id="IPR003729">
    <property type="entry name" value="Bi_nuclease_dom"/>
</dbReference>
<gene>
    <name evidence="3" type="ORF">IPF40_03335</name>
    <name evidence="4" type="ORF">IPI13_04480</name>
    <name evidence="5" type="ORF">IPP00_06640</name>
</gene>
<evidence type="ECO:0000313" key="4">
    <source>
        <dbReference type="EMBL" id="MBK7272434.1"/>
    </source>
</evidence>
<dbReference type="PANTHER" id="PTHR15160">
    <property type="entry name" value="VON HIPPEL-LINDAU PROTEIN"/>
    <property type="match status" value="1"/>
</dbReference>
<feature type="domain" description="BFN" evidence="2">
    <location>
        <begin position="1"/>
        <end position="128"/>
    </location>
</feature>
<dbReference type="Proteomes" id="UP000726105">
    <property type="component" value="Unassembled WGS sequence"/>
</dbReference>
<protein>
    <submittedName>
        <fullName evidence="4">Bifunctional nuclease family protein</fullName>
    </submittedName>
</protein>
<dbReference type="PANTHER" id="PTHR15160:SF1">
    <property type="entry name" value="VON HIPPEL-LINDAU DISEASE TUMOR SUPPRESSOR"/>
    <property type="match status" value="1"/>
</dbReference>
<proteinExistence type="predicted"/>
<organism evidence="4 7">
    <name type="scientific">Candidatus Phosphoribacter hodrii</name>
    <dbReference type="NCBI Taxonomy" id="2953743"/>
    <lineage>
        <taxon>Bacteria</taxon>
        <taxon>Bacillati</taxon>
        <taxon>Actinomycetota</taxon>
        <taxon>Actinomycetes</taxon>
        <taxon>Micrococcales</taxon>
        <taxon>Dermatophilaceae</taxon>
        <taxon>Candidatus Phosphoribacter</taxon>
    </lineage>
</organism>
<dbReference type="EMBL" id="JADIXZ010000003">
    <property type="protein sequence ID" value="MBK6300107.1"/>
    <property type="molecule type" value="Genomic_DNA"/>
</dbReference>
<reference evidence="6 7" key="1">
    <citation type="submission" date="2020-10" db="EMBL/GenBank/DDBJ databases">
        <title>Connecting structure to function with the recovery of over 1000 high-quality activated sludge metagenome-assembled genomes encoding full-length rRNA genes using long-read sequencing.</title>
        <authorList>
            <person name="Singleton C.M."/>
            <person name="Petriglieri F."/>
            <person name="Kristensen J.M."/>
            <person name="Kirkegaard R.H."/>
            <person name="Michaelsen T.Y."/>
            <person name="Andersen M.H."/>
            <person name="Karst S.M."/>
            <person name="Dueholm M.S."/>
            <person name="Nielsen P.H."/>
            <person name="Albertsen M."/>
        </authorList>
    </citation>
    <scope>NUCLEOTIDE SEQUENCE [LARGE SCALE GENOMIC DNA]</scope>
    <source>
        <strain evidence="3">AalE_18-Q3-R2-46_BAT3C.188</strain>
        <strain evidence="4">Ega_18-Q3-R5-49_MAXAC.001</strain>
        <strain evidence="5">Ribe_18-Q3-R11-54_MAXAC.001</strain>
    </source>
</reference>
<dbReference type="SUPFAM" id="SSF103256">
    <property type="entry name" value="Hypothetical protein TM0160"/>
    <property type="match status" value="1"/>
</dbReference>
<feature type="compositionally biased region" description="Basic and acidic residues" evidence="1">
    <location>
        <begin position="164"/>
        <end position="173"/>
    </location>
</feature>
<evidence type="ECO:0000259" key="2">
    <source>
        <dbReference type="PROSITE" id="PS51658"/>
    </source>
</evidence>
<name>A0A935IM88_9MICO</name>
<dbReference type="Pfam" id="PF02577">
    <property type="entry name" value="BFN_dom"/>
    <property type="match status" value="1"/>
</dbReference>
<evidence type="ECO:0000313" key="3">
    <source>
        <dbReference type="EMBL" id="MBK6300107.1"/>
    </source>
</evidence>
<comment type="caution">
    <text evidence="4">The sequence shown here is derived from an EMBL/GenBank/DDBJ whole genome shotgun (WGS) entry which is preliminary data.</text>
</comment>
<dbReference type="Proteomes" id="UP000718281">
    <property type="component" value="Unassembled WGS sequence"/>
</dbReference>
<dbReference type="AlphaFoldDB" id="A0A935IM88"/>
<dbReference type="PROSITE" id="PS51658">
    <property type="entry name" value="BFN"/>
    <property type="match status" value="1"/>
</dbReference>
<dbReference type="GO" id="GO:0004518">
    <property type="term" value="F:nuclease activity"/>
    <property type="evidence" value="ECO:0007669"/>
    <property type="project" value="InterPro"/>
</dbReference>
<dbReference type="EMBL" id="JADJIB010000002">
    <property type="protein sequence ID" value="MBK7272434.1"/>
    <property type="molecule type" value="Genomic_DNA"/>
</dbReference>
<evidence type="ECO:0000313" key="5">
    <source>
        <dbReference type="EMBL" id="MBL0003664.1"/>
    </source>
</evidence>
<dbReference type="EMBL" id="JADKGK010000014">
    <property type="protein sequence ID" value="MBL0003664.1"/>
    <property type="molecule type" value="Genomic_DNA"/>
</dbReference>
<feature type="region of interest" description="Disordered" evidence="1">
    <location>
        <begin position="143"/>
        <end position="173"/>
    </location>
</feature>